<dbReference type="InterPro" id="IPR010998">
    <property type="entry name" value="Integrase_recombinase_N"/>
</dbReference>
<dbReference type="PANTHER" id="PTHR30349:SF81">
    <property type="entry name" value="TYROSINE RECOMBINASE XERC"/>
    <property type="match status" value="1"/>
</dbReference>
<evidence type="ECO:0000256" key="1">
    <source>
        <dbReference type="ARBA" id="ARBA00022908"/>
    </source>
</evidence>
<gene>
    <name evidence="7" type="ORF">EKG83_26725</name>
</gene>
<dbReference type="EMBL" id="CP034550">
    <property type="protein sequence ID" value="QFZ20523.1"/>
    <property type="molecule type" value="Genomic_DNA"/>
</dbReference>
<dbReference type="Proteomes" id="UP000325787">
    <property type="component" value="Chromosome"/>
</dbReference>
<dbReference type="Pfam" id="PF00589">
    <property type="entry name" value="Phage_integrase"/>
    <property type="match status" value="1"/>
</dbReference>
<feature type="domain" description="Core-binding (CB)" evidence="6">
    <location>
        <begin position="23"/>
        <end position="123"/>
    </location>
</feature>
<evidence type="ECO:0000256" key="2">
    <source>
        <dbReference type="ARBA" id="ARBA00023125"/>
    </source>
</evidence>
<dbReference type="Gene3D" id="1.10.150.130">
    <property type="match status" value="1"/>
</dbReference>
<dbReference type="GO" id="GO:0006310">
    <property type="term" value="P:DNA recombination"/>
    <property type="evidence" value="ECO:0007669"/>
    <property type="project" value="UniProtKB-KW"/>
</dbReference>
<dbReference type="PROSITE" id="PS51900">
    <property type="entry name" value="CB"/>
    <property type="match status" value="1"/>
</dbReference>
<dbReference type="PANTHER" id="PTHR30349">
    <property type="entry name" value="PHAGE INTEGRASE-RELATED"/>
    <property type="match status" value="1"/>
</dbReference>
<keyword evidence="2 4" id="KW-0238">DNA-binding</keyword>
<dbReference type="PROSITE" id="PS51898">
    <property type="entry name" value="TYR_RECOMBINASE"/>
    <property type="match status" value="1"/>
</dbReference>
<reference evidence="8" key="1">
    <citation type="journal article" date="2021" name="Curr. Microbiol.">
        <title>Complete genome of nocamycin-producing strain Saccharothrix syringae NRRL B-16468 reveals the biosynthetic potential for secondary metabolites.</title>
        <authorList>
            <person name="Mo X."/>
            <person name="Yang S."/>
        </authorList>
    </citation>
    <scope>NUCLEOTIDE SEQUENCE [LARGE SCALE GENOMIC DNA]</scope>
    <source>
        <strain evidence="8">ATCC 51364 / DSM 43886 / JCM 6844 / KCTC 9398 / NBRC 14523 / NRRL B-16468 / INA 2240</strain>
    </source>
</reference>
<evidence type="ECO:0000256" key="4">
    <source>
        <dbReference type="PROSITE-ProRule" id="PRU01248"/>
    </source>
</evidence>
<dbReference type="GO" id="GO:0015074">
    <property type="term" value="P:DNA integration"/>
    <property type="evidence" value="ECO:0007669"/>
    <property type="project" value="UniProtKB-KW"/>
</dbReference>
<dbReference type="InterPro" id="IPR002104">
    <property type="entry name" value="Integrase_catalytic"/>
</dbReference>
<dbReference type="InterPro" id="IPR004107">
    <property type="entry name" value="Integrase_SAM-like_N"/>
</dbReference>
<evidence type="ECO:0000259" key="5">
    <source>
        <dbReference type="PROSITE" id="PS51898"/>
    </source>
</evidence>
<keyword evidence="3" id="KW-0233">DNA recombination</keyword>
<evidence type="ECO:0000259" key="6">
    <source>
        <dbReference type="PROSITE" id="PS51900"/>
    </source>
</evidence>
<name>A0A5Q0H356_SACSY</name>
<evidence type="ECO:0000256" key="3">
    <source>
        <dbReference type="ARBA" id="ARBA00023172"/>
    </source>
</evidence>
<dbReference type="KEGG" id="ssyi:EKG83_26725"/>
<feature type="domain" description="Tyr recombinase" evidence="5">
    <location>
        <begin position="171"/>
        <end position="359"/>
    </location>
</feature>
<evidence type="ECO:0000313" key="7">
    <source>
        <dbReference type="EMBL" id="QFZ20523.1"/>
    </source>
</evidence>
<dbReference type="GO" id="GO:0003677">
    <property type="term" value="F:DNA binding"/>
    <property type="evidence" value="ECO:0007669"/>
    <property type="project" value="UniProtKB-UniRule"/>
</dbReference>
<dbReference type="AlphaFoldDB" id="A0A5Q0H356"/>
<dbReference type="InterPro" id="IPR044068">
    <property type="entry name" value="CB"/>
</dbReference>
<proteinExistence type="predicted"/>
<dbReference type="Gene3D" id="1.10.443.10">
    <property type="entry name" value="Intergrase catalytic core"/>
    <property type="match status" value="1"/>
</dbReference>
<dbReference type="Pfam" id="PF02899">
    <property type="entry name" value="Phage_int_SAM_1"/>
    <property type="match status" value="1"/>
</dbReference>
<organism evidence="7 8">
    <name type="scientific">Saccharothrix syringae</name>
    <name type="common">Nocardiopsis syringae</name>
    <dbReference type="NCBI Taxonomy" id="103733"/>
    <lineage>
        <taxon>Bacteria</taxon>
        <taxon>Bacillati</taxon>
        <taxon>Actinomycetota</taxon>
        <taxon>Actinomycetes</taxon>
        <taxon>Pseudonocardiales</taxon>
        <taxon>Pseudonocardiaceae</taxon>
        <taxon>Saccharothrix</taxon>
    </lineage>
</organism>
<evidence type="ECO:0000313" key="8">
    <source>
        <dbReference type="Proteomes" id="UP000325787"/>
    </source>
</evidence>
<protein>
    <submittedName>
        <fullName evidence="7">Integrase</fullName>
    </submittedName>
</protein>
<dbReference type="InterPro" id="IPR013762">
    <property type="entry name" value="Integrase-like_cat_sf"/>
</dbReference>
<accession>A0A5Q0H356</accession>
<dbReference type="InterPro" id="IPR011010">
    <property type="entry name" value="DNA_brk_join_enz"/>
</dbReference>
<dbReference type="SUPFAM" id="SSF56349">
    <property type="entry name" value="DNA breaking-rejoining enzymes"/>
    <property type="match status" value="1"/>
</dbReference>
<keyword evidence="8" id="KW-1185">Reference proteome</keyword>
<keyword evidence="1" id="KW-0229">DNA integration</keyword>
<dbReference type="InterPro" id="IPR050090">
    <property type="entry name" value="Tyrosine_recombinase_XerCD"/>
</dbReference>
<sequence length="370" mass="40917">MSVRVQRLAGETSVSYTVVGEDALPVAPIEAYLVHLVARGKSPATVKAYAQDLKDLFVWLGQRGQDFAEVELEDLAQFVAWLRRPVELRQPGVFVLPGSPSALDAATLLRKRAALAGFYRFHAVRGSAKAVLGGATPGARHATGDYLPVLAHTMRGPVEHSPLRLPAGGRKRPRELSDDEVTLLQDACLRLRDRFLVTLLYESGLRIGEALGLRHADLDPAEEAVHVVPREDNPNLARVKEMKARSVPVRGYLFQRYADYLDVEFGELDSDFVFVNLWRGHRGAAMTYSAVADLELRLRKRTGVDDLTWHALRHTYATRLLRSGTPIEVVAELLGHESTETTKSIYSHLTLGDYRRILTESGVLDGGPVA</sequence>